<keyword evidence="5" id="KW-0378">Hydrolase</keyword>
<dbReference type="GO" id="GO:0003925">
    <property type="term" value="F:G protein activity"/>
    <property type="evidence" value="ECO:0007669"/>
    <property type="project" value="UniProtKB-EC"/>
</dbReference>
<evidence type="ECO:0000259" key="13">
    <source>
        <dbReference type="SMART" id="SM00470"/>
    </source>
</evidence>
<protein>
    <submittedName>
        <fullName evidence="14">CLUMA_CG003255, isoform A</fullName>
    </submittedName>
</protein>
<keyword evidence="8" id="KW-0560">Oxidoreductase</keyword>
<evidence type="ECO:0000313" key="14">
    <source>
        <dbReference type="EMBL" id="CRK89592.1"/>
    </source>
</evidence>
<comment type="catalytic activity">
    <reaction evidence="10">
        <text>S-hydroxy-S-oxy-L-cysteinyl-[peroxiredoxin] + [protein]-dithiol + ATP = S-hydroxy-L-cysteinyl-[peroxiredoxin] + [protein]-disulfide + ADP + phosphate</text>
        <dbReference type="Rhea" id="RHEA:17545"/>
        <dbReference type="Rhea" id="RHEA-COMP:10593"/>
        <dbReference type="Rhea" id="RHEA-COMP:10594"/>
        <dbReference type="Rhea" id="RHEA-COMP:13681"/>
        <dbReference type="Rhea" id="RHEA-COMP:17976"/>
        <dbReference type="ChEBI" id="CHEBI:29950"/>
        <dbReference type="ChEBI" id="CHEBI:30616"/>
        <dbReference type="ChEBI" id="CHEBI:43474"/>
        <dbReference type="ChEBI" id="CHEBI:50058"/>
        <dbReference type="ChEBI" id="CHEBI:61973"/>
        <dbReference type="ChEBI" id="CHEBI:61974"/>
        <dbReference type="ChEBI" id="CHEBI:456216"/>
        <dbReference type="EC" id="1.8.98.2"/>
    </reaction>
</comment>
<dbReference type="OrthoDB" id="18798at2759"/>
<dbReference type="SUPFAM" id="SSF52540">
    <property type="entry name" value="P-loop containing nucleoside triphosphate hydrolases"/>
    <property type="match status" value="1"/>
</dbReference>
<dbReference type="InterPro" id="IPR003115">
    <property type="entry name" value="ParB_N"/>
</dbReference>
<comment type="catalytic activity">
    <reaction evidence="11">
        <text>GTP + H2O = GDP + phosphate + H(+)</text>
        <dbReference type="Rhea" id="RHEA:19669"/>
        <dbReference type="ChEBI" id="CHEBI:15377"/>
        <dbReference type="ChEBI" id="CHEBI:15378"/>
        <dbReference type="ChEBI" id="CHEBI:37565"/>
        <dbReference type="ChEBI" id="CHEBI:43474"/>
        <dbReference type="ChEBI" id="CHEBI:58189"/>
        <dbReference type="EC" id="3.6.5.2"/>
    </reaction>
</comment>
<dbReference type="PROSITE" id="PS51421">
    <property type="entry name" value="RAS"/>
    <property type="match status" value="1"/>
</dbReference>
<dbReference type="InterPro" id="IPR027417">
    <property type="entry name" value="P-loop_NTPase"/>
</dbReference>
<keyword evidence="3" id="KW-0488">Methylation</keyword>
<evidence type="ECO:0000313" key="15">
    <source>
        <dbReference type="Proteomes" id="UP000183832"/>
    </source>
</evidence>
<comment type="similarity">
    <text evidence="1">Belongs to the small GTPase superfamily. Ras family.</text>
</comment>
<evidence type="ECO:0000256" key="12">
    <source>
        <dbReference type="SAM" id="MobiDB-lite"/>
    </source>
</evidence>
<dbReference type="InterPro" id="IPR051065">
    <property type="entry name" value="Ras-related_GTPase"/>
</dbReference>
<dbReference type="SMART" id="SM00173">
    <property type="entry name" value="RAS"/>
    <property type="match status" value="1"/>
</dbReference>
<evidence type="ECO:0000256" key="8">
    <source>
        <dbReference type="ARBA" id="ARBA00023002"/>
    </source>
</evidence>
<dbReference type="Gene3D" id="3.40.50.300">
    <property type="entry name" value="P-loop containing nucleotide triphosphate hydrolases"/>
    <property type="match status" value="1"/>
</dbReference>
<dbReference type="InterPro" id="IPR001806">
    <property type="entry name" value="Small_GTPase"/>
</dbReference>
<dbReference type="SMART" id="SM00470">
    <property type="entry name" value="ParB"/>
    <property type="match status" value="1"/>
</dbReference>
<reference evidence="14 15" key="1">
    <citation type="submission" date="2015-04" db="EMBL/GenBank/DDBJ databases">
        <authorList>
            <person name="Syromyatnikov M.Y."/>
            <person name="Popov V.N."/>
        </authorList>
    </citation>
    <scope>NUCLEOTIDE SEQUENCE [LARGE SCALE GENOMIC DNA]</scope>
</reference>
<keyword evidence="9" id="KW-1015">Disulfide bond</keyword>
<organism evidence="14 15">
    <name type="scientific">Clunio marinus</name>
    <dbReference type="NCBI Taxonomy" id="568069"/>
    <lineage>
        <taxon>Eukaryota</taxon>
        <taxon>Metazoa</taxon>
        <taxon>Ecdysozoa</taxon>
        <taxon>Arthropoda</taxon>
        <taxon>Hexapoda</taxon>
        <taxon>Insecta</taxon>
        <taxon>Pterygota</taxon>
        <taxon>Neoptera</taxon>
        <taxon>Endopterygota</taxon>
        <taxon>Diptera</taxon>
        <taxon>Nematocera</taxon>
        <taxon>Chironomoidea</taxon>
        <taxon>Chironomidae</taxon>
        <taxon>Clunio</taxon>
    </lineage>
</organism>
<evidence type="ECO:0000256" key="10">
    <source>
        <dbReference type="ARBA" id="ARBA00047514"/>
    </source>
</evidence>
<dbReference type="SMART" id="SM00175">
    <property type="entry name" value="RAB"/>
    <property type="match status" value="1"/>
</dbReference>
<dbReference type="SUPFAM" id="SSF110849">
    <property type="entry name" value="ParB/Sulfiredoxin"/>
    <property type="match status" value="1"/>
</dbReference>
<dbReference type="STRING" id="568069.A0A1J1HNG1"/>
<dbReference type="InterPro" id="IPR036086">
    <property type="entry name" value="ParB/Sulfiredoxin_sf"/>
</dbReference>
<dbReference type="AlphaFoldDB" id="A0A1J1HNG1"/>
<evidence type="ECO:0000256" key="5">
    <source>
        <dbReference type="ARBA" id="ARBA00022801"/>
    </source>
</evidence>
<dbReference type="EMBL" id="CVRI01000013">
    <property type="protein sequence ID" value="CRK89592.1"/>
    <property type="molecule type" value="Genomic_DNA"/>
</dbReference>
<proteinExistence type="inferred from homology"/>
<dbReference type="FunFam" id="3.90.1530.10:FF:000001">
    <property type="entry name" value="Sulfiredoxin"/>
    <property type="match status" value="1"/>
</dbReference>
<dbReference type="PRINTS" id="PR00449">
    <property type="entry name" value="RASTRNSFRMNG"/>
</dbReference>
<evidence type="ECO:0000256" key="4">
    <source>
        <dbReference type="ARBA" id="ARBA00022741"/>
    </source>
</evidence>
<dbReference type="Gene3D" id="3.90.1530.10">
    <property type="entry name" value="Conserved hypothetical protein from pyrococcus furiosus pfu- 392566-001, ParB domain"/>
    <property type="match status" value="1"/>
</dbReference>
<evidence type="ECO:0000256" key="6">
    <source>
        <dbReference type="ARBA" id="ARBA00022840"/>
    </source>
</evidence>
<evidence type="ECO:0000256" key="9">
    <source>
        <dbReference type="ARBA" id="ARBA00023157"/>
    </source>
</evidence>
<evidence type="ECO:0000256" key="11">
    <source>
        <dbReference type="ARBA" id="ARBA00048098"/>
    </source>
</evidence>
<dbReference type="GO" id="GO:0005525">
    <property type="term" value="F:GTP binding"/>
    <property type="evidence" value="ECO:0007669"/>
    <property type="project" value="InterPro"/>
</dbReference>
<dbReference type="Proteomes" id="UP000183832">
    <property type="component" value="Unassembled WGS sequence"/>
</dbReference>
<dbReference type="GO" id="GO:0005524">
    <property type="term" value="F:ATP binding"/>
    <property type="evidence" value="ECO:0007669"/>
    <property type="project" value="UniProtKB-KW"/>
</dbReference>
<keyword evidence="6" id="KW-0067">ATP-binding</keyword>
<evidence type="ECO:0000256" key="1">
    <source>
        <dbReference type="ARBA" id="ARBA00008344"/>
    </source>
</evidence>
<keyword evidence="4" id="KW-0547">Nucleotide-binding</keyword>
<accession>A0A1J1HNG1</accession>
<feature type="domain" description="ParB-like N-terminal" evidence="13">
    <location>
        <begin position="356"/>
        <end position="449"/>
    </location>
</feature>
<keyword evidence="15" id="KW-1185">Reference proteome</keyword>
<dbReference type="CDD" id="cd16395">
    <property type="entry name" value="Srx"/>
    <property type="match status" value="1"/>
</dbReference>
<sequence length="452" mass="52171">MSGINSFNPKSSLGKIGYQRHSKEMKPIRIMVLGHTGVGKTASVVRFITRRFIGDYDTKEHFYTFNSTIDNEVISFEVLDSIGLLESETVASTFETNIRWAEAFILMYSVTDKCSFEEVNRFKFLINYNKRRRKLCKDDIMDVPVVLVANKTDQFYDRMVTPEEGLKRSQEIGCACFHEISVRESVDEVKEVFRDVCRFWRFNSRFPKLKRSKSDSIRLSMTIHSDMDPEKIISLCCDLQDEKRRSILLFGRTRSSWQHDDEQDDVLDELEPRIRFDEPFRSRAKTDGNLLINRAKKWRIPSPILSPPTIQIMPLCHIVKRRNSISMRGHKSRETSSNEATSSEKSVHSANNDEIYVMPITEIIRPLQPILDEKKVDSIADILKNKVEDIPPIDVLWIEGSEGGNYFYSFGGCHRYAAHKKIGEAEIRVKLVKSTLSDLQVYLGSSCPKTLK</sequence>
<feature type="compositionally biased region" description="Polar residues" evidence="12">
    <location>
        <begin position="335"/>
        <end position="348"/>
    </location>
</feature>
<keyword evidence="7" id="KW-0049">Antioxidant</keyword>
<dbReference type="GO" id="GO:0032542">
    <property type="term" value="F:sulfiredoxin activity"/>
    <property type="evidence" value="ECO:0007669"/>
    <property type="project" value="UniProtKB-EC"/>
</dbReference>
<dbReference type="PANTHER" id="PTHR45704">
    <property type="entry name" value="RAS-LIKE FAMILY MEMBER 11"/>
    <property type="match status" value="1"/>
</dbReference>
<dbReference type="Pfam" id="PF02195">
    <property type="entry name" value="ParB_N"/>
    <property type="match status" value="1"/>
</dbReference>
<evidence type="ECO:0000256" key="7">
    <source>
        <dbReference type="ARBA" id="ARBA00022862"/>
    </source>
</evidence>
<feature type="region of interest" description="Disordered" evidence="12">
    <location>
        <begin position="327"/>
        <end position="348"/>
    </location>
</feature>
<evidence type="ECO:0000256" key="2">
    <source>
        <dbReference type="ARBA" id="ARBA00009609"/>
    </source>
</evidence>
<name>A0A1J1HNG1_9DIPT</name>
<evidence type="ECO:0000256" key="3">
    <source>
        <dbReference type="ARBA" id="ARBA00022481"/>
    </source>
</evidence>
<dbReference type="PROSITE" id="PS51419">
    <property type="entry name" value="RAB"/>
    <property type="match status" value="1"/>
</dbReference>
<gene>
    <name evidence="14" type="primary">putative Putative sulfiredoxin</name>
    <name evidence="14" type="ORF">CLUMA_CG003255</name>
</gene>
<dbReference type="Pfam" id="PF00071">
    <property type="entry name" value="Ras"/>
    <property type="match status" value="1"/>
</dbReference>
<comment type="similarity">
    <text evidence="2">Belongs to the sulfiredoxin family.</text>
</comment>